<keyword evidence="3" id="KW-1185">Reference proteome</keyword>
<dbReference type="GO" id="GO:0016810">
    <property type="term" value="F:hydrolase activity, acting on carbon-nitrogen (but not peptide) bonds"/>
    <property type="evidence" value="ECO:0007669"/>
    <property type="project" value="InterPro"/>
</dbReference>
<dbReference type="AlphaFoldDB" id="A0A8J6J899"/>
<dbReference type="CDD" id="cd01299">
    <property type="entry name" value="Met_dep_hydrolase_A"/>
    <property type="match status" value="1"/>
</dbReference>
<evidence type="ECO:0000313" key="2">
    <source>
        <dbReference type="EMBL" id="MBC5735538.1"/>
    </source>
</evidence>
<dbReference type="InterPro" id="IPR032466">
    <property type="entry name" value="Metal_Hydrolase"/>
</dbReference>
<dbReference type="PANTHER" id="PTHR43135:SF3">
    <property type="entry name" value="ALPHA-D-RIBOSE 1-METHYLPHOSPHONATE 5-TRIPHOSPHATE DIPHOSPHATASE"/>
    <property type="match status" value="1"/>
</dbReference>
<reference evidence="2" key="1">
    <citation type="submission" date="2020-08" db="EMBL/GenBank/DDBJ databases">
        <title>Genome public.</title>
        <authorList>
            <person name="Liu C."/>
            <person name="Sun Q."/>
        </authorList>
    </citation>
    <scope>NUCLEOTIDE SEQUENCE</scope>
    <source>
        <strain evidence="2">NSJ-52</strain>
    </source>
</reference>
<dbReference type="RefSeq" id="WP_186918192.1">
    <property type="nucleotide sequence ID" value="NZ_JACOPQ010000001.1"/>
</dbReference>
<dbReference type="EMBL" id="JACOPQ010000001">
    <property type="protein sequence ID" value="MBC5735538.1"/>
    <property type="molecule type" value="Genomic_DNA"/>
</dbReference>
<proteinExistence type="predicted"/>
<dbReference type="PANTHER" id="PTHR43135">
    <property type="entry name" value="ALPHA-D-RIBOSE 1-METHYLPHOSPHONATE 5-TRIPHOSPHATE DIPHOSPHATASE"/>
    <property type="match status" value="1"/>
</dbReference>
<evidence type="ECO:0000259" key="1">
    <source>
        <dbReference type="Pfam" id="PF01979"/>
    </source>
</evidence>
<dbReference type="InterPro" id="IPR051781">
    <property type="entry name" value="Metallo-dep_Hydrolase"/>
</dbReference>
<feature type="domain" description="Amidohydrolase-related" evidence="1">
    <location>
        <begin position="53"/>
        <end position="383"/>
    </location>
</feature>
<organism evidence="2 3">
    <name type="scientific">Lawsonibacter faecis</name>
    <dbReference type="NCBI Taxonomy" id="2763052"/>
    <lineage>
        <taxon>Bacteria</taxon>
        <taxon>Bacillati</taxon>
        <taxon>Bacillota</taxon>
        <taxon>Clostridia</taxon>
        <taxon>Eubacteriales</taxon>
        <taxon>Oscillospiraceae</taxon>
        <taxon>Lawsonibacter</taxon>
    </lineage>
</organism>
<dbReference type="InterPro" id="IPR011059">
    <property type="entry name" value="Metal-dep_hydrolase_composite"/>
</dbReference>
<evidence type="ECO:0000313" key="3">
    <source>
        <dbReference type="Proteomes" id="UP000607645"/>
    </source>
</evidence>
<dbReference type="Pfam" id="PF01979">
    <property type="entry name" value="Amidohydro_1"/>
    <property type="match status" value="1"/>
</dbReference>
<gene>
    <name evidence="2" type="ORF">H8S62_00765</name>
</gene>
<dbReference type="SUPFAM" id="SSF51556">
    <property type="entry name" value="Metallo-dependent hydrolases"/>
    <property type="match status" value="1"/>
</dbReference>
<dbReference type="Gene3D" id="3.20.20.140">
    <property type="entry name" value="Metal-dependent hydrolases"/>
    <property type="match status" value="1"/>
</dbReference>
<name>A0A8J6J899_9FIRM</name>
<dbReference type="SUPFAM" id="SSF51338">
    <property type="entry name" value="Composite domain of metallo-dependent hydrolases"/>
    <property type="match status" value="1"/>
</dbReference>
<comment type="caution">
    <text evidence="2">The sequence shown here is derived from an EMBL/GenBank/DDBJ whole genome shotgun (WGS) entry which is preliminary data.</text>
</comment>
<protein>
    <submittedName>
        <fullName evidence="2">Amidohydrolase family protein</fullName>
    </submittedName>
</protein>
<dbReference type="InterPro" id="IPR057744">
    <property type="entry name" value="OTAase-like"/>
</dbReference>
<sequence length="391" mass="41463">MSKVYYTGRKLFNGREIIENFALLAEDGKLLAVGRESEVACPADAVRTPLEGVVTPGLIDCHVHLIGSDMDGMDVSPRATARLICEGLRNANLLLSAGVVACRDLGSIEGYSLGVRDAIDQGTVRGPKVQTTGLAVCVTGGHGGRIGLECDGADEIVKGVRTIIKNGADVVKIMASGGVNSPGPEPGPCELTEAEFSAGVEAAHAMGRKVAIHAHGNTAIRRGVWAGVDSVEHGVFMTEDIMDEMARRGTYLVPTLSAPYYAVEEGLRQDPDNPDHLRSKSVIQRHRDVLKQCAEKGVPIAFGTDAGNTFDPYDKANFELVLMVEAGLTPLAAFTSATVGAADLMDLSDRLGTLEAGKNATFVCWQGGDPFEDIRSVTGAREIYLDGRKVQ</sequence>
<accession>A0A8J6J899</accession>
<dbReference type="Gene3D" id="2.30.40.10">
    <property type="entry name" value="Urease, subunit C, domain 1"/>
    <property type="match status" value="1"/>
</dbReference>
<dbReference type="Proteomes" id="UP000607645">
    <property type="component" value="Unassembled WGS sequence"/>
</dbReference>
<dbReference type="InterPro" id="IPR006680">
    <property type="entry name" value="Amidohydro-rel"/>
</dbReference>